<evidence type="ECO:0000313" key="23">
    <source>
        <dbReference type="Proteomes" id="UP001497623"/>
    </source>
</evidence>
<feature type="domain" description="Helicase ATP-binding" evidence="19">
    <location>
        <begin position="15"/>
        <end position="196"/>
    </location>
</feature>
<dbReference type="InterPro" id="IPR005034">
    <property type="entry name" value="Dicer_dimerisation"/>
</dbReference>
<comment type="caution">
    <text evidence="22">The sequence shown here is derived from an EMBL/GenBank/DDBJ whole genome shotgun (WGS) entry which is preliminary data.</text>
</comment>
<dbReference type="CDD" id="cd18034">
    <property type="entry name" value="DEXHc_dicer"/>
    <property type="match status" value="1"/>
</dbReference>
<evidence type="ECO:0000256" key="1">
    <source>
        <dbReference type="ARBA" id="ARBA00001936"/>
    </source>
</evidence>
<dbReference type="InterPro" id="IPR000999">
    <property type="entry name" value="RNase_III_dom"/>
</dbReference>
<evidence type="ECO:0000256" key="15">
    <source>
        <dbReference type="ARBA" id="ARBA00035116"/>
    </source>
</evidence>
<evidence type="ECO:0000313" key="22">
    <source>
        <dbReference type="EMBL" id="CAL4067860.1"/>
    </source>
</evidence>
<keyword evidence="12 16" id="KW-0694">RNA-binding</keyword>
<dbReference type="PROSITE" id="PS50142">
    <property type="entry name" value="RNASE_3_2"/>
    <property type="match status" value="2"/>
</dbReference>
<evidence type="ECO:0000256" key="6">
    <source>
        <dbReference type="ARBA" id="ARBA00022741"/>
    </source>
</evidence>
<dbReference type="InterPro" id="IPR038248">
    <property type="entry name" value="Dicer_dimer_sf"/>
</dbReference>
<evidence type="ECO:0000259" key="17">
    <source>
        <dbReference type="PROSITE" id="PS50142"/>
    </source>
</evidence>
<comment type="similarity">
    <text evidence="15 16">Belongs to the helicase family. Dicer subfamily.</text>
</comment>
<organism evidence="22 23">
    <name type="scientific">Meganyctiphanes norvegica</name>
    <name type="common">Northern krill</name>
    <name type="synonym">Thysanopoda norvegica</name>
    <dbReference type="NCBI Taxonomy" id="48144"/>
    <lineage>
        <taxon>Eukaryota</taxon>
        <taxon>Metazoa</taxon>
        <taxon>Ecdysozoa</taxon>
        <taxon>Arthropoda</taxon>
        <taxon>Crustacea</taxon>
        <taxon>Multicrustacea</taxon>
        <taxon>Malacostraca</taxon>
        <taxon>Eumalacostraca</taxon>
        <taxon>Eucarida</taxon>
        <taxon>Euphausiacea</taxon>
        <taxon>Euphausiidae</taxon>
        <taxon>Meganyctiphanes</taxon>
    </lineage>
</organism>
<protein>
    <recommendedName>
        <fullName evidence="24">Dicer-2</fullName>
    </recommendedName>
</protein>
<dbReference type="InterPro" id="IPR014001">
    <property type="entry name" value="Helicase_ATP-bd"/>
</dbReference>
<dbReference type="PROSITE" id="PS51192">
    <property type="entry name" value="HELICASE_ATP_BIND_1"/>
    <property type="match status" value="1"/>
</dbReference>
<dbReference type="FunFam" id="1.10.1520.10:FF:000004">
    <property type="entry name" value="Endoribonuclease dicer-like 1"/>
    <property type="match status" value="1"/>
</dbReference>
<dbReference type="GO" id="GO:0005524">
    <property type="term" value="F:ATP binding"/>
    <property type="evidence" value="ECO:0007669"/>
    <property type="project" value="UniProtKB-KW"/>
</dbReference>
<dbReference type="Proteomes" id="UP001497623">
    <property type="component" value="Unassembled WGS sequence"/>
</dbReference>
<keyword evidence="4" id="KW-0479">Metal-binding</keyword>
<keyword evidence="10" id="KW-0067">ATP-binding</keyword>
<dbReference type="PROSITE" id="PS00517">
    <property type="entry name" value="RNASE_3_1"/>
    <property type="match status" value="1"/>
</dbReference>
<keyword evidence="5" id="KW-0677">Repeat</keyword>
<dbReference type="Pfam" id="PF02170">
    <property type="entry name" value="PAZ"/>
    <property type="match status" value="1"/>
</dbReference>
<dbReference type="Gene3D" id="1.10.1520.10">
    <property type="entry name" value="Ribonuclease III domain"/>
    <property type="match status" value="2"/>
</dbReference>
<dbReference type="PROSITE" id="PS51327">
    <property type="entry name" value="DICER_DSRBF"/>
    <property type="match status" value="1"/>
</dbReference>
<feature type="non-terminal residue" evidence="22">
    <location>
        <position position="1514"/>
    </location>
</feature>
<evidence type="ECO:0000256" key="16">
    <source>
        <dbReference type="PROSITE-ProRule" id="PRU00657"/>
    </source>
</evidence>
<sequence>MEESEFKTRSYQLELFDHAKEKNSILVLGTGSGKTFISILLIKHHAAKIRGLFSEGAMRSVFVVNTVPLVRQQSAAIKMHTGLSVGFYDGSMNVDTWDKKVWLQELEKYEVIVIIDAIFRDIVLHKYLPMERVNLLILDECHHATGNSPMNEIMREYQSVKQLDKNKCPKILGLTACAIQKKCKATELGVEKLCRELEKSLDSTLVTSYDLSTVKKYSTGAKEIVSTFEISLSSSSLFQEEIHSQLLDVINYIGKREDFDEKEKKSIKKSINNIFDLMKLIGDWSAKKAIEYEIEDLEKKVTRADEPRWRDIISYIKDKLKEIHEYCLTEGQDNPTEYLNSKVIKLLDILKEYGSKKVFGIIFVERRNVAKLLYDLLLDMSKLDSDLMYIKPGYVIGANNRPDADINLAEEEMKRMEETLKAFRNDDLNIIVSTSVLEEGVDIRKCNLVIRFDMPMNYRGYVQSRGRARAEISSYILLGSIQECHKIKSDIKDYNRIEKILQKRCHGRREPTSQEVRNYFNNSENISPYLPYGEEGPKVTENSAVQLINRYCGTLPQDKFSNLYPEIEEDETDEGIVIGITLPKTNAPLKSTIKGNPMKNKDLAKKSAALELCKKLHEMEELDEHLFPTEKTPEDILKGLVDVPEEITEPGDPQPGTRKRKQVYPMHVCESFNLTWTLEKFKLYSISITSNNSNNEYININSKNSVISLGFISQKYIVSSPFSLFSQKFGELVVNVNLIKEDMTIYEENLLLIKQFHMLVFQNLLHLNSYMFKSTKDKGTLIAPLIHGCDIDLECLREIDASKSFWKEVQSTKPFNSIFSDSIIQPWYGKASKEGTMYYVENLLEHMSPMSEFPEDKKLYKTFVEYYEKNHEIKIGNLDQPLLECRFVHKELNYVNKYNIKCKKQRSQPPLLVPELVNILVLPASLWWQIMCLPSILHCTNSLNVSYELCCRIGSIPVQDVDDIQRQTIDTLWSKNKAQAALENHDNICVALAEKIDSVLHPKMLLQSLTLASSNADFNLEQLEVLGDSFLKYATSEFLFMKYRNDHEGKLTQRRSVLISNRTLYGRAKLKNIPEFLQRLPLNLRTHGYLPGFVVKTELSEELCTQGLASDLWHRINARQPVNLKEEVFKLMQEKQNKEESQKLHKKKISSQEKCESAEDFFPGTDVDTYTKMEVVSSDVEMDAEEYNHQTESNESITGEVDSSKNINLLHKEHEVYNPWTHHILSDKSIADAVEALIGVHLLVGGADSAHQFLHWLGIGLHQTVENEEKILQNAIICSESWVADEVIDIYNRICLDKLELILQYSFNEKSFLVQAVTHSSCVQHKVTECYQRLEFLGDAVLDYLITGHIYTHQNKCTPGQMTDLRSQYVNNTSLANVSARLQLQQYLLHSNSKLQASIGRFLEVSATSNEDHDLELNTEDDTDDVDEVEVPKALGDLVEAIIGAVYLDSGRSLQETWKVIKNMLGDSLHDDISPDKIPINYIRKLYEQYPGEGQIVFNKIPKENDEKAKIELQ</sequence>
<evidence type="ECO:0000256" key="4">
    <source>
        <dbReference type="ARBA" id="ARBA00022723"/>
    </source>
</evidence>
<dbReference type="PROSITE" id="PS50821">
    <property type="entry name" value="PAZ"/>
    <property type="match status" value="1"/>
</dbReference>
<dbReference type="PANTHER" id="PTHR14950">
    <property type="entry name" value="DICER-RELATED"/>
    <property type="match status" value="1"/>
</dbReference>
<dbReference type="InterPro" id="IPR006935">
    <property type="entry name" value="Helicase/UvrB_N"/>
</dbReference>
<dbReference type="PANTHER" id="PTHR14950:SF37">
    <property type="entry name" value="ENDORIBONUCLEASE DICER"/>
    <property type="match status" value="1"/>
</dbReference>
<dbReference type="InterPro" id="IPR027417">
    <property type="entry name" value="P-loop_NTPase"/>
</dbReference>
<keyword evidence="3" id="KW-0540">Nuclease</keyword>
<evidence type="ECO:0008006" key="24">
    <source>
        <dbReference type="Google" id="ProtNLM"/>
    </source>
</evidence>
<evidence type="ECO:0000256" key="10">
    <source>
        <dbReference type="ARBA" id="ARBA00022840"/>
    </source>
</evidence>
<dbReference type="SUPFAM" id="SSF101690">
    <property type="entry name" value="PAZ domain"/>
    <property type="match status" value="1"/>
</dbReference>
<feature type="domain" description="Helicase C-terminal" evidence="20">
    <location>
        <begin position="342"/>
        <end position="517"/>
    </location>
</feature>
<dbReference type="GO" id="GO:0006309">
    <property type="term" value="P:apoptotic DNA fragmentation"/>
    <property type="evidence" value="ECO:0007669"/>
    <property type="project" value="TreeGrafter"/>
</dbReference>
<dbReference type="GO" id="GO:0004530">
    <property type="term" value="F:deoxyribonuclease I activity"/>
    <property type="evidence" value="ECO:0007669"/>
    <property type="project" value="TreeGrafter"/>
</dbReference>
<dbReference type="Pfam" id="PF04851">
    <property type="entry name" value="ResIII"/>
    <property type="match status" value="1"/>
</dbReference>
<keyword evidence="6" id="KW-0547">Nucleotide-binding</keyword>
<dbReference type="Pfam" id="PF20931">
    <property type="entry name" value="Dicer_platform"/>
    <property type="match status" value="1"/>
</dbReference>
<evidence type="ECO:0000259" key="18">
    <source>
        <dbReference type="PROSITE" id="PS50821"/>
    </source>
</evidence>
<dbReference type="SMART" id="SM00490">
    <property type="entry name" value="HELICc"/>
    <property type="match status" value="1"/>
</dbReference>
<dbReference type="GO" id="GO:0046872">
    <property type="term" value="F:metal ion binding"/>
    <property type="evidence" value="ECO:0007669"/>
    <property type="project" value="UniProtKB-KW"/>
</dbReference>
<dbReference type="InterPro" id="IPR048512">
    <property type="entry name" value="Dicer_platform"/>
</dbReference>
<dbReference type="GO" id="GO:0004525">
    <property type="term" value="F:ribonuclease III activity"/>
    <property type="evidence" value="ECO:0007669"/>
    <property type="project" value="InterPro"/>
</dbReference>
<feature type="domain" description="RNase III" evidence="17">
    <location>
        <begin position="1296"/>
        <end position="1451"/>
    </location>
</feature>
<dbReference type="Gene3D" id="3.40.50.300">
    <property type="entry name" value="P-loop containing nucleotide triphosphate hydrolases"/>
    <property type="match status" value="2"/>
</dbReference>
<dbReference type="GO" id="GO:0030422">
    <property type="term" value="P:siRNA processing"/>
    <property type="evidence" value="ECO:0007669"/>
    <property type="project" value="TreeGrafter"/>
</dbReference>
<dbReference type="InterPro" id="IPR036085">
    <property type="entry name" value="PAZ_dom_sf"/>
</dbReference>
<dbReference type="PROSITE" id="PS51194">
    <property type="entry name" value="HELICASE_CTER"/>
    <property type="match status" value="1"/>
</dbReference>
<evidence type="ECO:0000256" key="8">
    <source>
        <dbReference type="ARBA" id="ARBA00022801"/>
    </source>
</evidence>
<dbReference type="Pfam" id="PF03368">
    <property type="entry name" value="Dicer_dimer"/>
    <property type="match status" value="1"/>
</dbReference>
<evidence type="ECO:0000259" key="19">
    <source>
        <dbReference type="PROSITE" id="PS51192"/>
    </source>
</evidence>
<keyword evidence="7" id="KW-0255">Endonuclease</keyword>
<comment type="cofactor">
    <cofactor evidence="2">
        <name>Mg(2+)</name>
        <dbReference type="ChEBI" id="CHEBI:18420"/>
    </cofactor>
</comment>
<dbReference type="Gene3D" id="3.30.160.380">
    <property type="entry name" value="Dicer dimerisation domain"/>
    <property type="match status" value="1"/>
</dbReference>
<dbReference type="FunFam" id="3.40.50.300:FF:000628">
    <property type="entry name" value="Endoribonuclease Dicer"/>
    <property type="match status" value="1"/>
</dbReference>
<keyword evidence="13" id="KW-0943">RNA-mediated gene silencing</keyword>
<dbReference type="GO" id="GO:0031054">
    <property type="term" value="P:pre-miRNA processing"/>
    <property type="evidence" value="ECO:0007669"/>
    <property type="project" value="TreeGrafter"/>
</dbReference>
<reference evidence="22 23" key="1">
    <citation type="submission" date="2024-05" db="EMBL/GenBank/DDBJ databases">
        <authorList>
            <person name="Wallberg A."/>
        </authorList>
    </citation>
    <scope>NUCLEOTIDE SEQUENCE [LARGE SCALE GENOMIC DNA]</scope>
</reference>
<dbReference type="GO" id="GO:0005634">
    <property type="term" value="C:nucleus"/>
    <property type="evidence" value="ECO:0007669"/>
    <property type="project" value="TreeGrafter"/>
</dbReference>
<dbReference type="GO" id="GO:0003677">
    <property type="term" value="F:DNA binding"/>
    <property type="evidence" value="ECO:0007669"/>
    <property type="project" value="InterPro"/>
</dbReference>
<dbReference type="GO" id="GO:0005737">
    <property type="term" value="C:cytoplasm"/>
    <property type="evidence" value="ECO:0007669"/>
    <property type="project" value="TreeGrafter"/>
</dbReference>
<evidence type="ECO:0000256" key="3">
    <source>
        <dbReference type="ARBA" id="ARBA00022722"/>
    </source>
</evidence>
<feature type="domain" description="PAZ" evidence="18">
    <location>
        <begin position="804"/>
        <end position="921"/>
    </location>
</feature>
<dbReference type="EMBL" id="CAXKWB010002857">
    <property type="protein sequence ID" value="CAL4067860.1"/>
    <property type="molecule type" value="Genomic_DNA"/>
</dbReference>
<name>A0AAV2Q2B6_MEGNR</name>
<dbReference type="InterPro" id="IPR001650">
    <property type="entry name" value="Helicase_C-like"/>
</dbReference>
<evidence type="ECO:0000256" key="9">
    <source>
        <dbReference type="ARBA" id="ARBA00022806"/>
    </source>
</evidence>
<dbReference type="GO" id="GO:0004386">
    <property type="term" value="F:helicase activity"/>
    <property type="evidence" value="ECO:0007669"/>
    <property type="project" value="UniProtKB-KW"/>
</dbReference>
<evidence type="ECO:0000256" key="5">
    <source>
        <dbReference type="ARBA" id="ARBA00022737"/>
    </source>
</evidence>
<dbReference type="SMART" id="SM00949">
    <property type="entry name" value="PAZ"/>
    <property type="match status" value="1"/>
</dbReference>
<evidence type="ECO:0000256" key="11">
    <source>
        <dbReference type="ARBA" id="ARBA00022842"/>
    </source>
</evidence>
<comment type="cofactor">
    <cofactor evidence="1">
        <name>Mn(2+)</name>
        <dbReference type="ChEBI" id="CHEBI:29035"/>
    </cofactor>
</comment>
<dbReference type="GO" id="GO:0003723">
    <property type="term" value="F:RNA binding"/>
    <property type="evidence" value="ECO:0007669"/>
    <property type="project" value="UniProtKB-UniRule"/>
</dbReference>
<dbReference type="InterPro" id="IPR036389">
    <property type="entry name" value="RNase_III_sf"/>
</dbReference>
<accession>A0AAV2Q2B6</accession>
<evidence type="ECO:0000256" key="14">
    <source>
        <dbReference type="ARBA" id="ARBA00023211"/>
    </source>
</evidence>
<evidence type="ECO:0000256" key="2">
    <source>
        <dbReference type="ARBA" id="ARBA00001946"/>
    </source>
</evidence>
<evidence type="ECO:0000259" key="20">
    <source>
        <dbReference type="PROSITE" id="PS51194"/>
    </source>
</evidence>
<keyword evidence="14" id="KW-0464">Manganese</keyword>
<dbReference type="SUPFAM" id="SSF69065">
    <property type="entry name" value="RNase III domain-like"/>
    <property type="match status" value="2"/>
</dbReference>
<proteinExistence type="inferred from homology"/>
<keyword evidence="23" id="KW-1185">Reference proteome</keyword>
<dbReference type="SMART" id="SM00487">
    <property type="entry name" value="DEXDc"/>
    <property type="match status" value="1"/>
</dbReference>
<dbReference type="CDD" id="cd00593">
    <property type="entry name" value="RIBOc"/>
    <property type="match status" value="2"/>
</dbReference>
<evidence type="ECO:0000256" key="7">
    <source>
        <dbReference type="ARBA" id="ARBA00022759"/>
    </source>
</evidence>
<dbReference type="Gene3D" id="2.170.260.10">
    <property type="entry name" value="paz domain"/>
    <property type="match status" value="1"/>
</dbReference>
<feature type="domain" description="RNase III" evidence="17">
    <location>
        <begin position="1003"/>
        <end position="1078"/>
    </location>
</feature>
<evidence type="ECO:0000259" key="21">
    <source>
        <dbReference type="PROSITE" id="PS51327"/>
    </source>
</evidence>
<evidence type="ECO:0000256" key="13">
    <source>
        <dbReference type="ARBA" id="ARBA00023158"/>
    </source>
</evidence>
<dbReference type="SUPFAM" id="SSF52540">
    <property type="entry name" value="P-loop containing nucleoside triphosphate hydrolases"/>
    <property type="match status" value="1"/>
</dbReference>
<evidence type="ECO:0000256" key="12">
    <source>
        <dbReference type="ARBA" id="ARBA00022884"/>
    </source>
</evidence>
<keyword evidence="9" id="KW-0347">Helicase</keyword>
<keyword evidence="11" id="KW-0460">Magnesium</keyword>
<dbReference type="Pfam" id="PF00271">
    <property type="entry name" value="Helicase_C"/>
    <property type="match status" value="1"/>
</dbReference>
<keyword evidence="8" id="KW-0378">Hydrolase</keyword>
<dbReference type="InterPro" id="IPR003100">
    <property type="entry name" value="PAZ_dom"/>
</dbReference>
<feature type="domain" description="Dicer dsRNA-binding fold" evidence="21">
    <location>
        <begin position="544"/>
        <end position="636"/>
    </location>
</feature>
<dbReference type="Pfam" id="PF00636">
    <property type="entry name" value="Ribonuclease_3"/>
    <property type="match status" value="2"/>
</dbReference>
<gene>
    <name evidence="22" type="ORF">MNOR_LOCUS6779</name>
</gene>
<dbReference type="SMART" id="SM00535">
    <property type="entry name" value="RIBOc"/>
    <property type="match status" value="2"/>
</dbReference>